<gene>
    <name evidence="3" type="ORF">ARMSODRAFT_1002347</name>
</gene>
<feature type="compositionally biased region" description="Basic and acidic residues" evidence="1">
    <location>
        <begin position="28"/>
        <end position="39"/>
    </location>
</feature>
<feature type="compositionally biased region" description="Basic residues" evidence="1">
    <location>
        <begin position="69"/>
        <end position="79"/>
    </location>
</feature>
<reference evidence="4" key="1">
    <citation type="journal article" date="2017" name="Nat. Ecol. Evol.">
        <title>Genome expansion and lineage-specific genetic innovations in the forest pathogenic fungi Armillaria.</title>
        <authorList>
            <person name="Sipos G."/>
            <person name="Prasanna A.N."/>
            <person name="Walter M.C."/>
            <person name="O'Connor E."/>
            <person name="Balint B."/>
            <person name="Krizsan K."/>
            <person name="Kiss B."/>
            <person name="Hess J."/>
            <person name="Varga T."/>
            <person name="Slot J."/>
            <person name="Riley R."/>
            <person name="Boka B."/>
            <person name="Rigling D."/>
            <person name="Barry K."/>
            <person name="Lee J."/>
            <person name="Mihaltcheva S."/>
            <person name="LaButti K."/>
            <person name="Lipzen A."/>
            <person name="Waldron R."/>
            <person name="Moloney N.M."/>
            <person name="Sperisen C."/>
            <person name="Kredics L."/>
            <person name="Vagvoelgyi C."/>
            <person name="Patrignani A."/>
            <person name="Fitzpatrick D."/>
            <person name="Nagy I."/>
            <person name="Doyle S."/>
            <person name="Anderson J.B."/>
            <person name="Grigoriev I.V."/>
            <person name="Gueldener U."/>
            <person name="Muensterkoetter M."/>
            <person name="Nagy L.G."/>
        </authorList>
    </citation>
    <scope>NUCLEOTIDE SEQUENCE [LARGE SCALE GENOMIC DNA]</scope>
    <source>
        <strain evidence="4">28-4</strain>
    </source>
</reference>
<feature type="region of interest" description="Disordered" evidence="1">
    <location>
        <begin position="16"/>
        <end position="79"/>
    </location>
</feature>
<protein>
    <recommendedName>
        <fullName evidence="2">F-box domain-containing protein</fullName>
    </recommendedName>
</protein>
<keyword evidence="4" id="KW-1185">Reference proteome</keyword>
<evidence type="ECO:0000313" key="3">
    <source>
        <dbReference type="EMBL" id="PBK72134.1"/>
    </source>
</evidence>
<dbReference type="CDD" id="cd09917">
    <property type="entry name" value="F-box_SF"/>
    <property type="match status" value="1"/>
</dbReference>
<evidence type="ECO:0000259" key="2">
    <source>
        <dbReference type="PROSITE" id="PS50181"/>
    </source>
</evidence>
<evidence type="ECO:0000313" key="4">
    <source>
        <dbReference type="Proteomes" id="UP000218334"/>
    </source>
</evidence>
<organism evidence="3 4">
    <name type="scientific">Armillaria solidipes</name>
    <dbReference type="NCBI Taxonomy" id="1076256"/>
    <lineage>
        <taxon>Eukaryota</taxon>
        <taxon>Fungi</taxon>
        <taxon>Dikarya</taxon>
        <taxon>Basidiomycota</taxon>
        <taxon>Agaricomycotina</taxon>
        <taxon>Agaricomycetes</taxon>
        <taxon>Agaricomycetidae</taxon>
        <taxon>Agaricales</taxon>
        <taxon>Marasmiineae</taxon>
        <taxon>Physalacriaceae</taxon>
        <taxon>Armillaria</taxon>
    </lineage>
</organism>
<dbReference type="EMBL" id="KZ293422">
    <property type="protein sequence ID" value="PBK72134.1"/>
    <property type="molecule type" value="Genomic_DNA"/>
</dbReference>
<dbReference type="SUPFAM" id="SSF81383">
    <property type="entry name" value="F-box domain"/>
    <property type="match status" value="1"/>
</dbReference>
<proteinExistence type="predicted"/>
<name>A0A2H3BT72_9AGAR</name>
<feature type="domain" description="F-box" evidence="2">
    <location>
        <begin position="828"/>
        <end position="877"/>
    </location>
</feature>
<accession>A0A2H3BT72</accession>
<dbReference type="PROSITE" id="PS50181">
    <property type="entry name" value="FBOX"/>
    <property type="match status" value="2"/>
</dbReference>
<evidence type="ECO:0000256" key="1">
    <source>
        <dbReference type="SAM" id="MobiDB-lite"/>
    </source>
</evidence>
<sequence length="1434" mass="163374">MVDQLRRSARIGTRLAESEAGLAQETLDQDKEGEGKGDGTELNTRPAKRRRTISSTAEATKQTKAMRAQTKRKGTGKKRRDLSLLPTMPLDILFTVCTMLSPRDLINLSRVDKTFCRTLTANNVSFVWKAVREADGGIEPPRGIPEYRWVDLLFGKSVCDFCPAKNVLVDWKLRRRVCKRCLKGNLISASKVKKCFPDVDDDVLSLIPRTNAGPGKMHSHGGYYWISDITDVQAKMNESEAQLGSSEYLAEFRTQRKKLVEDVNNDAERCETWVYANALKKMDESKSLKDERFSMIKTRLFELGYSERDVEGIRWQSSVMRDAELTSKGWGRIRPGLEAVIKENRARQARADRTTALYARAEIVRAVLKTYKQNFLPVVWREIPSFIDVCTFSPFKDILELPTENFVAEASFSDAVNELPILIADWQQRRGVDLRTLVAAQETGVDPLQLATTIFSCKCRDHAIITNRDLWQHRCVPYATYDRWDPCRPPLKDVDDLYDEFGKTGYSFEATGSGVADFLVQLASRDPATTTAEEMDNLNLQLLCAHHGVDKYSTVLGDTVYGLPIFTWRECVQYFSIYDPGSPLGLKSDFRLLTAEDERKKRQVVREEEYVYSWGPWRSRGSAFFHCQHCSEHVDDPKPYECVTKHVQDMHGVDDPRMDRDLFLTPGADMPAAQRPPLFIVELEREQTTKVLLEFCKAMITLNTQVVQEASGQNEAMRPVVLWPESILIWAQPQDKTGFSDGITSQITNNSLDLLRPSVNSEMVDQLRRKSLTKSEGAFAKEFEVPQPKHEDSDAEGNGKMTKPCSAMQRRTVSNTQMKATDMKRRELSLLPMMPLDILFIIFAMLSPQALLNLSLVDANFCRTLTAHNVSFIWKAVREAEGGIESPRGVPEYRWVDLLFGKAICDFCQAKNVSVDWTLRRRVCKRCFKANLLCASRVRSRFPDVNDEILNLIPLTYAGPGKMRSPSGYYWISDITDIQGKIKELESRPGSSKPLIEFRTNRKKLVEDTYKDVGRCEEWTRANAQKKADDSKRLRDGRFSMIKTRLLELGYNERDVQGIRSEPSVVRDVELTPQGWNRMRRGLEVLIKDSRVQQVKADRTMTLFKRSQIVEDVLKVYKQKFLPVVWREMPSYADVCTFPAFRVILELPTEHVVTDASFVDAVDELPTLIADWQRRRESDSDLKTQVTSLETGQVDPLKLATAVFFCEQRHDAIITNTDLWRHQCVPYLVMSGPGSMHGHFPVANVDDLYNHIGNKKHFFDTTRSAIATSLVQLASRDPATTTAEEMDNLNLQFLSMYDRISNYSSVLSSTSYYGLPVLSWRKCVQKGATSAHSASPEFDFRLLTPDDEAKKRRVCGTAFDLSCGGNKALFHCQHCSDHVDPQTYGDVSKHIRNMHGVDDPRMDRDLFLTPGATMPLLQRPPFYIVEVDSEDYLW</sequence>
<feature type="domain" description="F-box" evidence="2">
    <location>
        <begin position="82"/>
        <end position="131"/>
    </location>
</feature>
<dbReference type="STRING" id="1076256.A0A2H3BT72"/>
<dbReference type="InterPro" id="IPR036047">
    <property type="entry name" value="F-box-like_dom_sf"/>
</dbReference>
<dbReference type="InterPro" id="IPR001810">
    <property type="entry name" value="F-box_dom"/>
</dbReference>
<dbReference type="Proteomes" id="UP000218334">
    <property type="component" value="Unassembled WGS sequence"/>
</dbReference>
<feature type="compositionally biased region" description="Polar residues" evidence="1">
    <location>
        <begin position="53"/>
        <end position="63"/>
    </location>
</feature>